<accession>A0A3P6TDM5</accession>
<dbReference type="Proteomes" id="UP000271889">
    <property type="component" value="Unassembled WGS sequence"/>
</dbReference>
<dbReference type="EMBL" id="UYRV01017129">
    <property type="protein sequence ID" value="VDK62801.1"/>
    <property type="molecule type" value="Genomic_DNA"/>
</dbReference>
<reference evidence="1 2" key="1">
    <citation type="submission" date="2018-11" db="EMBL/GenBank/DDBJ databases">
        <authorList>
            <consortium name="Pathogen Informatics"/>
        </authorList>
    </citation>
    <scope>NUCLEOTIDE SEQUENCE [LARGE SCALE GENOMIC DNA]</scope>
</reference>
<evidence type="ECO:0000313" key="1">
    <source>
        <dbReference type="EMBL" id="VDK62801.1"/>
    </source>
</evidence>
<sequence>MRAGFFSVVEKMKASLSRNTRRACPLTTAQQLAIISLAMGNRVLMETGLPGIVGAIDGNHVGIPKLSIDSCSYVNRKGFASINQRQS</sequence>
<keyword evidence="2" id="KW-1185">Reference proteome</keyword>
<dbReference type="AlphaFoldDB" id="A0A3P6TDM5"/>
<protein>
    <recommendedName>
        <fullName evidence="3">DDE Tnp4 domain-containing protein</fullName>
    </recommendedName>
</protein>
<proteinExistence type="predicted"/>
<organism evidence="1 2">
    <name type="scientific">Cylicostephanus goldi</name>
    <name type="common">Nematode worm</name>
    <dbReference type="NCBI Taxonomy" id="71465"/>
    <lineage>
        <taxon>Eukaryota</taxon>
        <taxon>Metazoa</taxon>
        <taxon>Ecdysozoa</taxon>
        <taxon>Nematoda</taxon>
        <taxon>Chromadorea</taxon>
        <taxon>Rhabditida</taxon>
        <taxon>Rhabditina</taxon>
        <taxon>Rhabditomorpha</taxon>
        <taxon>Strongyloidea</taxon>
        <taxon>Strongylidae</taxon>
        <taxon>Cylicostephanus</taxon>
    </lineage>
</organism>
<evidence type="ECO:0000313" key="2">
    <source>
        <dbReference type="Proteomes" id="UP000271889"/>
    </source>
</evidence>
<evidence type="ECO:0008006" key="3">
    <source>
        <dbReference type="Google" id="ProtNLM"/>
    </source>
</evidence>
<name>A0A3P6TDM5_CYLGO</name>
<dbReference type="OrthoDB" id="5863278at2759"/>
<gene>
    <name evidence="1" type="ORF">CGOC_LOCUS5577</name>
</gene>